<accession>A0A016T1W0</accession>
<feature type="region of interest" description="Disordered" evidence="1">
    <location>
        <begin position="12"/>
        <end position="47"/>
    </location>
</feature>
<dbReference type="Proteomes" id="UP000024635">
    <property type="component" value="Unassembled WGS sequence"/>
</dbReference>
<sequence>MVSQMTSFYVYTGLRNPPGQIARSPLTGRSNSKERSHSKGRCNPAPEQNTLRYVQICFNKAFLPAHRRDC</sequence>
<reference evidence="3" key="1">
    <citation type="journal article" date="2015" name="Nat. Genet.">
        <title>The genome and transcriptome of the zoonotic hookworm Ancylostoma ceylanicum identify infection-specific gene families.</title>
        <authorList>
            <person name="Schwarz E.M."/>
            <person name="Hu Y."/>
            <person name="Antoshechkin I."/>
            <person name="Miller M.M."/>
            <person name="Sternberg P.W."/>
            <person name="Aroian R.V."/>
        </authorList>
    </citation>
    <scope>NUCLEOTIDE SEQUENCE</scope>
    <source>
        <strain evidence="3">HY135</strain>
    </source>
</reference>
<evidence type="ECO:0000313" key="3">
    <source>
        <dbReference type="Proteomes" id="UP000024635"/>
    </source>
</evidence>
<gene>
    <name evidence="2" type="primary">Acey_s0149.g2689</name>
    <name evidence="2" type="ORF">Y032_0149g2689</name>
</gene>
<dbReference type="AlphaFoldDB" id="A0A016T1W0"/>
<comment type="caution">
    <text evidence="2">The sequence shown here is derived from an EMBL/GenBank/DDBJ whole genome shotgun (WGS) entry which is preliminary data.</text>
</comment>
<dbReference type="OrthoDB" id="5950222at2759"/>
<evidence type="ECO:0000256" key="1">
    <source>
        <dbReference type="SAM" id="MobiDB-lite"/>
    </source>
</evidence>
<organism evidence="2 3">
    <name type="scientific">Ancylostoma ceylanicum</name>
    <dbReference type="NCBI Taxonomy" id="53326"/>
    <lineage>
        <taxon>Eukaryota</taxon>
        <taxon>Metazoa</taxon>
        <taxon>Ecdysozoa</taxon>
        <taxon>Nematoda</taxon>
        <taxon>Chromadorea</taxon>
        <taxon>Rhabditida</taxon>
        <taxon>Rhabditina</taxon>
        <taxon>Rhabditomorpha</taxon>
        <taxon>Strongyloidea</taxon>
        <taxon>Ancylostomatidae</taxon>
        <taxon>Ancylostomatinae</taxon>
        <taxon>Ancylostoma</taxon>
    </lineage>
</organism>
<dbReference type="EMBL" id="JARK01001485">
    <property type="protein sequence ID" value="EYB96529.1"/>
    <property type="molecule type" value="Genomic_DNA"/>
</dbReference>
<proteinExistence type="predicted"/>
<evidence type="ECO:0000313" key="2">
    <source>
        <dbReference type="EMBL" id="EYB96529.1"/>
    </source>
</evidence>
<name>A0A016T1W0_9BILA</name>
<protein>
    <submittedName>
        <fullName evidence="2">Uncharacterized protein</fullName>
    </submittedName>
</protein>
<keyword evidence="3" id="KW-1185">Reference proteome</keyword>